<evidence type="ECO:0000313" key="1">
    <source>
        <dbReference type="EMBL" id="OZG66940.1"/>
    </source>
</evidence>
<dbReference type="EMBL" id="MWXA01000005">
    <property type="protein sequence ID" value="OZG66940.1"/>
    <property type="molecule type" value="Genomic_DNA"/>
</dbReference>
<evidence type="ECO:0000313" key="2">
    <source>
        <dbReference type="Proteomes" id="UP000216451"/>
    </source>
</evidence>
<keyword evidence="2" id="KW-1185">Reference proteome</keyword>
<organism evidence="1 2">
    <name type="scientific">Bifidobacterium aquikefiri</name>
    <dbReference type="NCBI Taxonomy" id="1653207"/>
    <lineage>
        <taxon>Bacteria</taxon>
        <taxon>Bacillati</taxon>
        <taxon>Actinomycetota</taxon>
        <taxon>Actinomycetes</taxon>
        <taxon>Bifidobacteriales</taxon>
        <taxon>Bifidobacteriaceae</taxon>
        <taxon>Bifidobacterium</taxon>
    </lineage>
</organism>
<name>A0A261G696_9BIFI</name>
<dbReference type="AlphaFoldDB" id="A0A261G696"/>
<gene>
    <name evidence="1" type="ORF">BAQU_1012</name>
</gene>
<accession>A0A261G696</accession>
<comment type="caution">
    <text evidence="1">The sequence shown here is derived from an EMBL/GenBank/DDBJ whole genome shotgun (WGS) entry which is preliminary data.</text>
</comment>
<dbReference type="Proteomes" id="UP000216451">
    <property type="component" value="Unassembled WGS sequence"/>
</dbReference>
<protein>
    <submittedName>
        <fullName evidence="1">Uncharacterized protein</fullName>
    </submittedName>
</protein>
<sequence length="36" mass="4273">MSQCPLFEMQSASFEFWGNVQDEYVLSLKRQQLCND</sequence>
<proteinExistence type="predicted"/>
<reference evidence="1 2" key="1">
    <citation type="journal article" date="2017" name="BMC Genomics">
        <title>Comparative genomic and phylogenomic analyses of the Bifidobacteriaceae family.</title>
        <authorList>
            <person name="Lugli G.A."/>
            <person name="Milani C."/>
            <person name="Turroni F."/>
            <person name="Duranti S."/>
            <person name="Mancabelli L."/>
            <person name="Mangifesta M."/>
            <person name="Ferrario C."/>
            <person name="Modesto M."/>
            <person name="Mattarelli P."/>
            <person name="Jiri K."/>
            <person name="van Sinderen D."/>
            <person name="Ventura M."/>
        </authorList>
    </citation>
    <scope>NUCLEOTIDE SEQUENCE [LARGE SCALE GENOMIC DNA]</scope>
    <source>
        <strain evidence="1 2">LMG 28769</strain>
    </source>
</reference>